<feature type="region of interest" description="Disordered" evidence="1">
    <location>
        <begin position="1"/>
        <end position="117"/>
    </location>
</feature>
<reference evidence="3" key="1">
    <citation type="journal article" date="2020" name="mSystems">
        <title>Genome- and Community-Level Interaction Insights into Carbon Utilization and Element Cycling Functions of Hydrothermarchaeota in Hydrothermal Sediment.</title>
        <authorList>
            <person name="Zhou Z."/>
            <person name="Liu Y."/>
            <person name="Xu W."/>
            <person name="Pan J."/>
            <person name="Luo Z.H."/>
            <person name="Li M."/>
        </authorList>
    </citation>
    <scope>NUCLEOTIDE SEQUENCE [LARGE SCALE GENOMIC DNA]</scope>
    <source>
        <strain evidence="3">SpSt-1182</strain>
    </source>
</reference>
<feature type="compositionally biased region" description="Basic residues" evidence="1">
    <location>
        <begin position="39"/>
        <end position="72"/>
    </location>
</feature>
<feature type="compositionally biased region" description="Basic and acidic residues" evidence="1">
    <location>
        <begin position="1"/>
        <end position="10"/>
    </location>
</feature>
<feature type="compositionally biased region" description="Basic residues" evidence="1">
    <location>
        <begin position="89"/>
        <end position="117"/>
    </location>
</feature>
<organism evidence="3">
    <name type="scientific">candidate division WOR-3 bacterium</name>
    <dbReference type="NCBI Taxonomy" id="2052148"/>
    <lineage>
        <taxon>Bacteria</taxon>
        <taxon>Bacteria division WOR-3</taxon>
    </lineage>
</organism>
<evidence type="ECO:0000256" key="1">
    <source>
        <dbReference type="SAM" id="MobiDB-lite"/>
    </source>
</evidence>
<evidence type="ECO:0000313" key="3">
    <source>
        <dbReference type="EMBL" id="HDQ99016.1"/>
    </source>
</evidence>
<evidence type="ECO:0000259" key="2">
    <source>
        <dbReference type="Pfam" id="PF13349"/>
    </source>
</evidence>
<dbReference type="InterPro" id="IPR025164">
    <property type="entry name" value="Toastrack_DUF4097"/>
</dbReference>
<feature type="compositionally biased region" description="Low complexity" evidence="1">
    <location>
        <begin position="73"/>
        <end position="86"/>
    </location>
</feature>
<name>A0A7V0T564_UNCW3</name>
<dbReference type="Pfam" id="PF13349">
    <property type="entry name" value="DUF4097"/>
    <property type="match status" value="1"/>
</dbReference>
<proteinExistence type="predicted"/>
<sequence length="395" mass="42538">MVLGRADARARRSQPIPAHPPLPDRRPAARLPARQSGPQRHHRERAQAHRAGRARTRRRGTGRGGQLRRLRPGRLPLLPARPGLAPCQRRTHHRRDPRRPARPVHHHRPAHHPRCRSHHRQFLGGTVSRLLPALAALVLLAAGCLYYYKLELPETRSWPAELDAAAFHTQNGSVEVTTAADTTTTAFITRRCYGRSRADAEAHIDDIVITDTLADRRLDFRVTAPSGPRNYGANLELNVPRTAALDLHTSNGSITVTGTAADITARTSNGAVTLTGTTGAADINTSNGAVAVAVHSGSIAIVTSNGRIDCDLAQLGATGHTRLRNSNGHVTLSLPADASARFDLETSNGDITITPGFGSVSYTKNERTHKTGSIGSGAAELTIKTSNGDIIVRPR</sequence>
<dbReference type="AlphaFoldDB" id="A0A7V0T564"/>
<accession>A0A7V0T564</accession>
<comment type="caution">
    <text evidence="3">The sequence shown here is derived from an EMBL/GenBank/DDBJ whole genome shotgun (WGS) entry which is preliminary data.</text>
</comment>
<dbReference type="Proteomes" id="UP000885672">
    <property type="component" value="Unassembled WGS sequence"/>
</dbReference>
<protein>
    <recommendedName>
        <fullName evidence="2">DUF4097 domain-containing protein</fullName>
    </recommendedName>
</protein>
<gene>
    <name evidence="3" type="ORF">ENN51_01835</name>
</gene>
<feature type="domain" description="DUF4097" evidence="2">
    <location>
        <begin position="241"/>
        <end position="392"/>
    </location>
</feature>
<dbReference type="EMBL" id="DSBX01000067">
    <property type="protein sequence ID" value="HDQ99016.1"/>
    <property type="molecule type" value="Genomic_DNA"/>
</dbReference>